<gene>
    <name evidence="3" type="ORF">Ani05nite_28610</name>
</gene>
<dbReference type="PROSITE" id="PS50943">
    <property type="entry name" value="HTH_CROC1"/>
    <property type="match status" value="1"/>
</dbReference>
<dbReference type="InterPro" id="IPR010359">
    <property type="entry name" value="IrrE_HExxH"/>
</dbReference>
<evidence type="ECO:0000256" key="1">
    <source>
        <dbReference type="ARBA" id="ARBA00007227"/>
    </source>
</evidence>
<comment type="similarity">
    <text evidence="1">Belongs to the short-chain fatty acyl-CoA assimilation regulator (ScfR) family.</text>
</comment>
<dbReference type="InterPro" id="IPR001387">
    <property type="entry name" value="Cro/C1-type_HTH"/>
</dbReference>
<dbReference type="GO" id="GO:0003677">
    <property type="term" value="F:DNA binding"/>
    <property type="evidence" value="ECO:0007669"/>
    <property type="project" value="InterPro"/>
</dbReference>
<organism evidence="3 4">
    <name type="scientific">Actinoplanes nipponensis</name>
    <dbReference type="NCBI Taxonomy" id="135950"/>
    <lineage>
        <taxon>Bacteria</taxon>
        <taxon>Bacillati</taxon>
        <taxon>Actinomycetota</taxon>
        <taxon>Actinomycetes</taxon>
        <taxon>Micromonosporales</taxon>
        <taxon>Micromonosporaceae</taxon>
        <taxon>Actinoplanes</taxon>
    </lineage>
</organism>
<evidence type="ECO:0000259" key="2">
    <source>
        <dbReference type="PROSITE" id="PS50943"/>
    </source>
</evidence>
<dbReference type="SMART" id="SM00530">
    <property type="entry name" value="HTH_XRE"/>
    <property type="match status" value="1"/>
</dbReference>
<dbReference type="Proteomes" id="UP000647172">
    <property type="component" value="Unassembled WGS sequence"/>
</dbReference>
<dbReference type="Pfam" id="PF06114">
    <property type="entry name" value="Peptidase_M78"/>
    <property type="match status" value="1"/>
</dbReference>
<evidence type="ECO:0000313" key="3">
    <source>
        <dbReference type="EMBL" id="GIE49327.1"/>
    </source>
</evidence>
<comment type="caution">
    <text evidence="3">The sequence shown here is derived from an EMBL/GenBank/DDBJ whole genome shotgun (WGS) entry which is preliminary data.</text>
</comment>
<dbReference type="AlphaFoldDB" id="A0A919MLZ2"/>
<name>A0A919MLZ2_9ACTN</name>
<keyword evidence="4" id="KW-1185">Reference proteome</keyword>
<dbReference type="Pfam" id="PF01381">
    <property type="entry name" value="HTH_3"/>
    <property type="match status" value="1"/>
</dbReference>
<dbReference type="InterPro" id="IPR052345">
    <property type="entry name" value="Rad_response_metalloprotease"/>
</dbReference>
<dbReference type="Gene3D" id="1.10.10.2910">
    <property type="match status" value="1"/>
</dbReference>
<dbReference type="PANTHER" id="PTHR43236:SF1">
    <property type="entry name" value="BLL7220 PROTEIN"/>
    <property type="match status" value="1"/>
</dbReference>
<dbReference type="InterPro" id="IPR010982">
    <property type="entry name" value="Lambda_DNA-bd_dom_sf"/>
</dbReference>
<dbReference type="Gene3D" id="1.10.260.40">
    <property type="entry name" value="lambda repressor-like DNA-binding domains"/>
    <property type="match status" value="1"/>
</dbReference>
<sequence>MPSVCDYRTMGQQDWSDVGDRVQAARTAAGMSQGELADAIGLDRTMVAKIESGARRVDALELARLAATLRVPMAHFLEAQPVVLSRRAVALTNDTDSEAGRESNLLDVALEGWIRELRQLIGLGLLTPGRILAYPSPVASADDARRAARWLRDKLGAGSEPVDSLVRLCQQAGQYVLVTELRGDGASAVDGDLGAAVVSSKGDPGRRRATAAHELGHLVLGDEYSSDIGVHASRAEREAIIDAFAAEVLLPIATFPGADRSGAVSRDQLLHLAATYRTSWSLTIKQAEAAGLDVPKRWARTNPTKAEFLEALGWTPQPDLESVRVPPAFAHAVMQAWRTGRITRRRAVELMHGQIQEGDLPPEAEADLAP</sequence>
<dbReference type="PANTHER" id="PTHR43236">
    <property type="entry name" value="ANTITOXIN HIGA1"/>
    <property type="match status" value="1"/>
</dbReference>
<dbReference type="SUPFAM" id="SSF47413">
    <property type="entry name" value="lambda repressor-like DNA-binding domains"/>
    <property type="match status" value="1"/>
</dbReference>
<accession>A0A919MLZ2</accession>
<reference evidence="3" key="1">
    <citation type="submission" date="2021-01" db="EMBL/GenBank/DDBJ databases">
        <title>Whole genome shotgun sequence of Actinoplanes nipponensis NBRC 14063.</title>
        <authorList>
            <person name="Komaki H."/>
            <person name="Tamura T."/>
        </authorList>
    </citation>
    <scope>NUCLEOTIDE SEQUENCE</scope>
    <source>
        <strain evidence="3">NBRC 14063</strain>
    </source>
</reference>
<dbReference type="CDD" id="cd00093">
    <property type="entry name" value="HTH_XRE"/>
    <property type="match status" value="1"/>
</dbReference>
<protein>
    <recommendedName>
        <fullName evidence="2">HTH cro/C1-type domain-containing protein</fullName>
    </recommendedName>
</protein>
<dbReference type="EMBL" id="BOMQ01000032">
    <property type="protein sequence ID" value="GIE49327.1"/>
    <property type="molecule type" value="Genomic_DNA"/>
</dbReference>
<feature type="domain" description="HTH cro/C1-type" evidence="2">
    <location>
        <begin position="22"/>
        <end position="76"/>
    </location>
</feature>
<evidence type="ECO:0000313" key="4">
    <source>
        <dbReference type="Proteomes" id="UP000647172"/>
    </source>
</evidence>
<proteinExistence type="inferred from homology"/>